<evidence type="ECO:0000313" key="7">
    <source>
        <dbReference type="Proteomes" id="UP000226429"/>
    </source>
</evidence>
<keyword evidence="4" id="KW-0449">Lipoprotein</keyword>
<dbReference type="GO" id="GO:1990063">
    <property type="term" value="C:Bam protein complex"/>
    <property type="evidence" value="ECO:0007669"/>
    <property type="project" value="TreeGrafter"/>
</dbReference>
<dbReference type="Proteomes" id="UP000226429">
    <property type="component" value="Unassembled WGS sequence"/>
</dbReference>
<keyword evidence="2 4" id="KW-0472">Membrane</keyword>
<dbReference type="HAMAP" id="MF_00925">
    <property type="entry name" value="OM_assembly_BamE"/>
    <property type="match status" value="1"/>
</dbReference>
<dbReference type="Pfam" id="PF04355">
    <property type="entry name" value="BamE"/>
    <property type="match status" value="1"/>
</dbReference>
<dbReference type="GO" id="GO:0043165">
    <property type="term" value="P:Gram-negative-bacterium-type cell outer membrane assembly"/>
    <property type="evidence" value="ECO:0007669"/>
    <property type="project" value="UniProtKB-UniRule"/>
</dbReference>
<dbReference type="InterPro" id="IPR026592">
    <property type="entry name" value="BamE"/>
</dbReference>
<proteinExistence type="inferred from homology"/>
<dbReference type="PANTHER" id="PTHR37482">
    <property type="entry name" value="OUTER MEMBRANE PROTEIN ASSEMBLY FACTOR BAME"/>
    <property type="match status" value="1"/>
</dbReference>
<evidence type="ECO:0000256" key="1">
    <source>
        <dbReference type="ARBA" id="ARBA00022729"/>
    </source>
</evidence>
<dbReference type="Gene3D" id="3.30.1450.10">
    <property type="match status" value="1"/>
</dbReference>
<comment type="subcellular location">
    <subcellularLocation>
        <location evidence="4">Cell outer membrane</location>
        <topology evidence="4">Lipid-anchor</topology>
    </subcellularLocation>
</comment>
<keyword evidence="3 4" id="KW-0998">Cell outer membrane</keyword>
<reference evidence="6 7" key="1">
    <citation type="journal article" date="2017" name="Int. J. Syst. Evol. Microbiol.">
        <title>Aquarickettsiella crustaci n. gen. n. sp. (Gammaproteobacteria: Legionellales: Coxiellaceae); a bacterial pathogen of the freshwater crustacean: Gammarus fossarum (Malacostraca: Amphipoda).</title>
        <authorList>
            <person name="Bojko J."/>
            <person name="Dunn A.M."/>
            <person name="Stebbing P.D."/>
            <person name="Van Aerle R."/>
            <person name="Bacela-Spychalska K."/>
            <person name="Bean T.P."/>
            <person name="Stentiford G.D."/>
        </authorList>
    </citation>
    <scope>NUCLEOTIDE SEQUENCE [LARGE SCALE GENOMIC DNA]</scope>
    <source>
        <strain evidence="6">RA15029</strain>
    </source>
</reference>
<dbReference type="PANTHER" id="PTHR37482:SF1">
    <property type="entry name" value="OUTER MEMBRANE PROTEIN ASSEMBLY FACTOR BAME"/>
    <property type="match status" value="1"/>
</dbReference>
<dbReference type="PROSITE" id="PS51257">
    <property type="entry name" value="PROKAR_LIPOPROTEIN"/>
    <property type="match status" value="1"/>
</dbReference>
<evidence type="ECO:0000259" key="5">
    <source>
        <dbReference type="Pfam" id="PF04355"/>
    </source>
</evidence>
<comment type="similarity">
    <text evidence="4">Belongs to the BamE family.</text>
</comment>
<dbReference type="InterPro" id="IPR007450">
    <property type="entry name" value="BamE_dom"/>
</dbReference>
<dbReference type="GO" id="GO:0051205">
    <property type="term" value="P:protein insertion into membrane"/>
    <property type="evidence" value="ECO:0007669"/>
    <property type="project" value="UniProtKB-UniRule"/>
</dbReference>
<comment type="function">
    <text evidence="4">Part of the outer membrane protein assembly complex, which is involved in assembly and insertion of beta-barrel proteins into the outer membrane.</text>
</comment>
<sequence>MKKLFISFLLLMLSGCHIVYRPSVQSGNILKQSTIDQLKLGMTMEQVRYLLGSCVLQSPFQSGRKDYIYFYQPGYAEPIQRRVTLLFSKGRLQKIEKSALN</sequence>
<evidence type="ECO:0000313" key="6">
    <source>
        <dbReference type="EMBL" id="RDH41082.1"/>
    </source>
</evidence>
<accession>A0A370CJR8</accession>
<keyword evidence="4" id="KW-0564">Palmitate</keyword>
<keyword evidence="7" id="KW-1185">Reference proteome</keyword>
<feature type="domain" description="Outer membrane protein assembly factor BamE" evidence="5">
    <location>
        <begin position="27"/>
        <end position="95"/>
    </location>
</feature>
<keyword evidence="1 4" id="KW-0732">Signal</keyword>
<dbReference type="GO" id="GO:0030674">
    <property type="term" value="F:protein-macromolecule adaptor activity"/>
    <property type="evidence" value="ECO:0007669"/>
    <property type="project" value="TreeGrafter"/>
</dbReference>
<dbReference type="EMBL" id="NMOS02000001">
    <property type="protein sequence ID" value="RDH41082.1"/>
    <property type="molecule type" value="Genomic_DNA"/>
</dbReference>
<dbReference type="InterPro" id="IPR037873">
    <property type="entry name" value="BamE-like"/>
</dbReference>
<dbReference type="AlphaFoldDB" id="A0A370CJR8"/>
<evidence type="ECO:0000256" key="2">
    <source>
        <dbReference type="ARBA" id="ARBA00023136"/>
    </source>
</evidence>
<reference evidence="6 7" key="2">
    <citation type="journal article" date="2018" name="J. Invertebr. Pathol.">
        <title>'Candidatus Aquirickettsiella gammari' (Gammaproteobacteria: Legionellales: Coxiellaceae): A bacterial pathogen of the freshwater crustacean Gammarus fossarum (Malacostraca: Amphipoda).</title>
        <authorList>
            <person name="Bojko J."/>
            <person name="Dunn A.M."/>
            <person name="Stebbing P.D."/>
            <person name="van Aerle R."/>
            <person name="Bacela-Spychalska K."/>
            <person name="Bean T.P."/>
            <person name="Urrutia A."/>
            <person name="Stentiford G.D."/>
        </authorList>
    </citation>
    <scope>NUCLEOTIDE SEQUENCE [LARGE SCALE GENOMIC DNA]</scope>
    <source>
        <strain evidence="6">RA15029</strain>
    </source>
</reference>
<organism evidence="6 7">
    <name type="scientific">Candidatus Aquirickettsiella gammari</name>
    <dbReference type="NCBI Taxonomy" id="2016198"/>
    <lineage>
        <taxon>Bacteria</taxon>
        <taxon>Pseudomonadati</taxon>
        <taxon>Pseudomonadota</taxon>
        <taxon>Gammaproteobacteria</taxon>
        <taxon>Legionellales</taxon>
        <taxon>Coxiellaceae</taxon>
        <taxon>Candidatus Aquirickettsiella</taxon>
    </lineage>
</organism>
<comment type="subunit">
    <text evidence="4">Part of the Bam complex.</text>
</comment>
<name>A0A370CJR8_9COXI</name>
<protein>
    <recommendedName>
        <fullName evidence="4">Outer membrane protein assembly factor BamE</fullName>
    </recommendedName>
</protein>
<gene>
    <name evidence="4" type="primary">bamE</name>
    <name evidence="6" type="ORF">CFE62_000220</name>
</gene>
<evidence type="ECO:0000256" key="4">
    <source>
        <dbReference type="HAMAP-Rule" id="MF_00925"/>
    </source>
</evidence>
<evidence type="ECO:0000256" key="3">
    <source>
        <dbReference type="ARBA" id="ARBA00023237"/>
    </source>
</evidence>
<comment type="caution">
    <text evidence="6">The sequence shown here is derived from an EMBL/GenBank/DDBJ whole genome shotgun (WGS) entry which is preliminary data.</text>
</comment>